<evidence type="ECO:0000313" key="1">
    <source>
        <dbReference type="EMBL" id="KAK5812433.1"/>
    </source>
</evidence>
<accession>A0ABR0P1P5</accession>
<dbReference type="EMBL" id="JARKNE010000008">
    <property type="protein sequence ID" value="KAK5812433.1"/>
    <property type="molecule type" value="Genomic_DNA"/>
</dbReference>
<sequence length="134" mass="15599">MESIGCRPSMPPRFYRVGLRNKWYVCRKFQTLRYHCTHIVADCAHASINAKLYIDEVYTLECTLCIWGNEFNLLCDFSTWEVPPPTFKLVLDKGLHRIPKGCPQVTRIHSEIDMKEKTSTKLYGMCRTVGHNQT</sequence>
<evidence type="ECO:0000313" key="2">
    <source>
        <dbReference type="Proteomes" id="UP001358586"/>
    </source>
</evidence>
<gene>
    <name evidence="1" type="ORF">PVK06_027863</name>
</gene>
<protein>
    <submittedName>
        <fullName evidence="1">Uncharacterized protein</fullName>
    </submittedName>
</protein>
<dbReference type="Proteomes" id="UP001358586">
    <property type="component" value="Chromosome 8"/>
</dbReference>
<organism evidence="1 2">
    <name type="scientific">Gossypium arboreum</name>
    <name type="common">Tree cotton</name>
    <name type="synonym">Gossypium nanking</name>
    <dbReference type="NCBI Taxonomy" id="29729"/>
    <lineage>
        <taxon>Eukaryota</taxon>
        <taxon>Viridiplantae</taxon>
        <taxon>Streptophyta</taxon>
        <taxon>Embryophyta</taxon>
        <taxon>Tracheophyta</taxon>
        <taxon>Spermatophyta</taxon>
        <taxon>Magnoliopsida</taxon>
        <taxon>eudicotyledons</taxon>
        <taxon>Gunneridae</taxon>
        <taxon>Pentapetalae</taxon>
        <taxon>rosids</taxon>
        <taxon>malvids</taxon>
        <taxon>Malvales</taxon>
        <taxon>Malvaceae</taxon>
        <taxon>Malvoideae</taxon>
        <taxon>Gossypium</taxon>
    </lineage>
</organism>
<name>A0ABR0P1P5_GOSAR</name>
<proteinExistence type="predicted"/>
<reference evidence="1 2" key="1">
    <citation type="submission" date="2023-03" db="EMBL/GenBank/DDBJ databases">
        <title>WGS of Gossypium arboreum.</title>
        <authorList>
            <person name="Yu D."/>
        </authorList>
    </citation>
    <scope>NUCLEOTIDE SEQUENCE [LARGE SCALE GENOMIC DNA]</scope>
    <source>
        <tissue evidence="1">Leaf</tissue>
    </source>
</reference>
<comment type="caution">
    <text evidence="1">The sequence shown here is derived from an EMBL/GenBank/DDBJ whole genome shotgun (WGS) entry which is preliminary data.</text>
</comment>
<keyword evidence="2" id="KW-1185">Reference proteome</keyword>